<dbReference type="EMBL" id="AVBC01000039">
    <property type="protein sequence ID" value="ERL49795.1"/>
    <property type="molecule type" value="Genomic_DNA"/>
</dbReference>
<dbReference type="AlphaFoldDB" id="W1N4B9"/>
<organism evidence="1 2">
    <name type="scientific">Halomonas huangheensis</name>
    <dbReference type="NCBI Taxonomy" id="1178482"/>
    <lineage>
        <taxon>Bacteria</taxon>
        <taxon>Pseudomonadati</taxon>
        <taxon>Pseudomonadota</taxon>
        <taxon>Gammaproteobacteria</taxon>
        <taxon>Oceanospirillales</taxon>
        <taxon>Halomonadaceae</taxon>
        <taxon>Halomonas</taxon>
    </lineage>
</organism>
<keyword evidence="2" id="KW-1185">Reference proteome</keyword>
<reference evidence="1 2" key="1">
    <citation type="submission" date="2013-08" db="EMBL/GenBank/DDBJ databases">
        <title>draft genome of Halomonas huanghegensis, strain BJGMM-B45T.</title>
        <authorList>
            <person name="Miao C."/>
            <person name="Wan Y."/>
            <person name="Jin W."/>
        </authorList>
    </citation>
    <scope>NUCLEOTIDE SEQUENCE [LARGE SCALE GENOMIC DNA]</scope>
    <source>
        <strain evidence="1 2">BJGMM-B45</strain>
    </source>
</reference>
<proteinExistence type="predicted"/>
<protein>
    <submittedName>
        <fullName evidence="1">Uncharacterized protein</fullName>
    </submittedName>
</protein>
<name>W1N4B9_9GAMM</name>
<evidence type="ECO:0000313" key="2">
    <source>
        <dbReference type="Proteomes" id="UP000019113"/>
    </source>
</evidence>
<accession>W1N4B9</accession>
<sequence length="86" mass="9689">MQCNRPKSSDRPLRYQPRIWAQPRDADQANNLLPLQIPTVLLSEAPFDGLEHLIGLRKSSPGSERIQVASFRLFILDGALPPGFHE</sequence>
<dbReference type="STRING" id="1178482.AR456_02905"/>
<gene>
    <name evidence="1" type="ORF">BJB45_01360</name>
</gene>
<dbReference type="KEGG" id="hhu:AR456_02905"/>
<comment type="caution">
    <text evidence="1">The sequence shown here is derived from an EMBL/GenBank/DDBJ whole genome shotgun (WGS) entry which is preliminary data.</text>
</comment>
<dbReference type="Proteomes" id="UP000019113">
    <property type="component" value="Unassembled WGS sequence"/>
</dbReference>
<evidence type="ECO:0000313" key="1">
    <source>
        <dbReference type="EMBL" id="ERL49795.1"/>
    </source>
</evidence>